<sequence>MFVLLLTNASDLDSSLRALPPEL</sequence>
<organism evidence="1 2">
    <name type="scientific">Rhizopogon vesiculosus</name>
    <dbReference type="NCBI Taxonomy" id="180088"/>
    <lineage>
        <taxon>Eukaryota</taxon>
        <taxon>Fungi</taxon>
        <taxon>Dikarya</taxon>
        <taxon>Basidiomycota</taxon>
        <taxon>Agaricomycotina</taxon>
        <taxon>Agaricomycetes</taxon>
        <taxon>Agaricomycetidae</taxon>
        <taxon>Boletales</taxon>
        <taxon>Suillineae</taxon>
        <taxon>Rhizopogonaceae</taxon>
        <taxon>Rhizopogon</taxon>
    </lineage>
</organism>
<dbReference type="EMBL" id="LVVM01001803">
    <property type="protein sequence ID" value="OJA17814.1"/>
    <property type="molecule type" value="Genomic_DNA"/>
</dbReference>
<evidence type="ECO:0000313" key="2">
    <source>
        <dbReference type="Proteomes" id="UP000183567"/>
    </source>
</evidence>
<comment type="caution">
    <text evidence="1">The sequence shown here is derived from an EMBL/GenBank/DDBJ whole genome shotgun (WGS) entry which is preliminary data.</text>
</comment>
<accession>A0A1J8Q829</accession>
<dbReference type="Proteomes" id="UP000183567">
    <property type="component" value="Unassembled WGS sequence"/>
</dbReference>
<name>A0A1J8Q829_9AGAM</name>
<reference evidence="1 2" key="1">
    <citation type="submission" date="2016-03" db="EMBL/GenBank/DDBJ databases">
        <title>Comparative genomics of the ectomycorrhizal sister species Rhizopogon vinicolor and Rhizopogon vesiculosus (Basidiomycota: Boletales) reveals a divergence of the mating type B locus.</title>
        <authorList>
            <person name="Mujic A.B."/>
            <person name="Kuo A."/>
            <person name="Tritt A."/>
            <person name="Lipzen A."/>
            <person name="Chen C."/>
            <person name="Johnson J."/>
            <person name="Sharma A."/>
            <person name="Barry K."/>
            <person name="Grigoriev I.V."/>
            <person name="Spatafora J.W."/>
        </authorList>
    </citation>
    <scope>NUCLEOTIDE SEQUENCE [LARGE SCALE GENOMIC DNA]</scope>
    <source>
        <strain evidence="1 2">AM-OR11-056</strain>
    </source>
</reference>
<evidence type="ECO:0000313" key="1">
    <source>
        <dbReference type="EMBL" id="OJA17814.1"/>
    </source>
</evidence>
<proteinExistence type="predicted"/>
<dbReference type="AlphaFoldDB" id="A0A1J8Q829"/>
<protein>
    <submittedName>
        <fullName evidence="1">Uncharacterized protein</fullName>
    </submittedName>
</protein>
<keyword evidence="2" id="KW-1185">Reference proteome</keyword>
<gene>
    <name evidence="1" type="ORF">AZE42_08392</name>
</gene>